<dbReference type="STRING" id="430522.BFS30_24015"/>
<dbReference type="Proteomes" id="UP000183200">
    <property type="component" value="Unassembled WGS sequence"/>
</dbReference>
<accession>A0A1H0KF91</accession>
<protein>
    <recommendedName>
        <fullName evidence="3">Baseplate J-like protein</fullName>
    </recommendedName>
</protein>
<dbReference type="RefSeq" id="WP_074612731.1">
    <property type="nucleotide sequence ID" value="NZ_FNGY01000016.1"/>
</dbReference>
<name>A0A1H0KF91_9SPHI</name>
<evidence type="ECO:0008006" key="3">
    <source>
        <dbReference type="Google" id="ProtNLM"/>
    </source>
</evidence>
<evidence type="ECO:0000313" key="1">
    <source>
        <dbReference type="EMBL" id="SDO54597.1"/>
    </source>
</evidence>
<keyword evidence="2" id="KW-1185">Reference proteome</keyword>
<reference evidence="2" key="1">
    <citation type="submission" date="2016-10" db="EMBL/GenBank/DDBJ databases">
        <authorList>
            <person name="Varghese N."/>
            <person name="Submissions S."/>
        </authorList>
    </citation>
    <scope>NUCLEOTIDE SEQUENCE [LARGE SCALE GENOMIC DNA]</scope>
    <source>
        <strain evidence="2">DSM 19110</strain>
    </source>
</reference>
<dbReference type="EMBL" id="FNGY01000016">
    <property type="protein sequence ID" value="SDO54597.1"/>
    <property type="molecule type" value="Genomic_DNA"/>
</dbReference>
<evidence type="ECO:0000313" key="2">
    <source>
        <dbReference type="Proteomes" id="UP000183200"/>
    </source>
</evidence>
<sequence length="1524" mass="172183">MECSSAIHPFQNDPGVSQRQRVMDDLLSGAAKIDGRSLADLLDYFVQLSRHINYYDPQMKVTDWQPFFQSSLPFTLSAILKYDRNKVNDKLAFYHQLFDKRPGKASLQLLFNYVFQTVIRPLNTWSIKFRDTGLPIELLLDKLIKDKLTDPIKMFIVDLNAGVKWYQLKPLNFNELLDNEVWGLDITDTYANFDAAGFAEKGTTKRKRLIALRNEMVGLVAPFLDAIQLIESTADLSMEQSFFPLKEELKEKHTPHLALLFSFLKLFQHLQGDLNSFSKKHLDFFYKEVLALKPKGAKPDHAHLVFEIQNQLDKYLLKEGLLVKDGKDSNKTEILFALDEEIVVNKTQVADQRTLFLNNQIHGDDTFVEGLYIAPDASKADGLTKAFKDDVPASWPTLGAQYSKYIDPEHKFVKPYPNARLGFILASPVLLLSEGTRTVNITLSCNLLDDCCSYLMADASVKGSPCCEEHTTPGTGAGTAAKNKSPHFFAATALYHKVRAALNQVYYEINRDLIAAAWKKGISKELKAALDGILIKTPIPGKEKLCYCPVATLLYEKTLTEAEFFKAIPDEEERKMLAEIFKPGKALNVLFSGEKEWISPAEVPLIKLSPLNLGNDGAFKITITATLLPEQKAVTFYNAEALKEDFGTTMPVVKIELNDKVKWKQDVQWSSQEECCEKKSKEQFQQVSLYHFFRNVKIAADNQTQIHVQVCGMKNFIVQNDESVQHVNGPVYPFGTRPEVIDFDIKNPLDPPFSTNANLIGPNFYIGSKEVFGKKWDNIYINLDWKDKPTDFRDYYKGYLKDGALFGLDVNKFLINLSILENGTWKGEATHGNATTVEVTILAKKYNDRRLFADDGKFSSCTPANPFQQTIHLEPSFFGLNQQFVVDNKPFLKYGVDSFNGFVRLNLQNQDFCHKVYSYVLARQMMALGRPKDDKLEDAIYYDINNGNLIVFSTNDIKNDLLAAGVIANLVENLVNDNPDGIISKIGPHGDGPINDPGAEEIREIVYGPSFLHPTDKNLTGNVTVLRDQIAAISTIIAGNDQFQAVIPAEPWTPVLKNIALDYTATATIKDIDLIHLYPFPDTYKPEELELQPALFPTFCEEGSLFIGLKDLQPGSNLNVLFQLAEATADSESERVEVQWYYLENNSWKALRKGFEVLEDDTDALTTSGIIKFALPANMSDENTVLPKGLHWIKAAIPYSSKSVSETMAIYTQAVRATFTNAEANDKLRLAQALPSGALAKLNEADASVKKLSQPFDSFGGRVSEGEGHFYTRVSELLRHKGRAIQKFDYERLALEAFPQLFKVKCINHSFALNAHRYQNDMPMAPGYVLLAVIPDLNQLKAAQQFEPRVPVSLLEEIQSYLKQRNSPFARLRVMNPRYEKVNFCLKVKLYQGKDENFYKEKLKQDLRTFLAPWAIGEFDKLSFGQCINQSDMVGFLETRDYLDYLVELKMQHEEDEGAIVNAEQKSICPISPRSILIAGDIDVCILQQDCESWGNTKEYPPCENRPQPIGDYCKDQINFRPNA</sequence>
<proteinExistence type="predicted"/>
<gene>
    <name evidence="1" type="ORF">SAMN05421820_11637</name>
</gene>
<dbReference type="OrthoDB" id="9762853at2"/>
<organism evidence="1 2">
    <name type="scientific">Pedobacter steynii</name>
    <dbReference type="NCBI Taxonomy" id="430522"/>
    <lineage>
        <taxon>Bacteria</taxon>
        <taxon>Pseudomonadati</taxon>
        <taxon>Bacteroidota</taxon>
        <taxon>Sphingobacteriia</taxon>
        <taxon>Sphingobacteriales</taxon>
        <taxon>Sphingobacteriaceae</taxon>
        <taxon>Pedobacter</taxon>
    </lineage>
</organism>